<reference evidence="1" key="2">
    <citation type="journal article" date="2015" name="Fish Shellfish Immunol.">
        <title>Early steps in the European eel (Anguilla anguilla)-Vibrio vulnificus interaction in the gills: Role of the RtxA13 toxin.</title>
        <authorList>
            <person name="Callol A."/>
            <person name="Pajuelo D."/>
            <person name="Ebbesson L."/>
            <person name="Teles M."/>
            <person name="MacKenzie S."/>
            <person name="Amaro C."/>
        </authorList>
    </citation>
    <scope>NUCLEOTIDE SEQUENCE</scope>
</reference>
<sequence>MLFRVMFMREYRACYMLIILLIHGCLQNEVSFTFCS</sequence>
<dbReference type="AlphaFoldDB" id="A0A0E9W6I0"/>
<reference evidence="1" key="1">
    <citation type="submission" date="2014-11" db="EMBL/GenBank/DDBJ databases">
        <authorList>
            <person name="Amaro Gonzalez C."/>
        </authorList>
    </citation>
    <scope>NUCLEOTIDE SEQUENCE</scope>
</reference>
<proteinExistence type="predicted"/>
<accession>A0A0E9W6I0</accession>
<name>A0A0E9W6I0_ANGAN</name>
<dbReference type="EMBL" id="GBXM01022598">
    <property type="protein sequence ID" value="JAH85979.1"/>
    <property type="molecule type" value="Transcribed_RNA"/>
</dbReference>
<organism evidence="1">
    <name type="scientific">Anguilla anguilla</name>
    <name type="common">European freshwater eel</name>
    <name type="synonym">Muraena anguilla</name>
    <dbReference type="NCBI Taxonomy" id="7936"/>
    <lineage>
        <taxon>Eukaryota</taxon>
        <taxon>Metazoa</taxon>
        <taxon>Chordata</taxon>
        <taxon>Craniata</taxon>
        <taxon>Vertebrata</taxon>
        <taxon>Euteleostomi</taxon>
        <taxon>Actinopterygii</taxon>
        <taxon>Neopterygii</taxon>
        <taxon>Teleostei</taxon>
        <taxon>Anguilliformes</taxon>
        <taxon>Anguillidae</taxon>
        <taxon>Anguilla</taxon>
    </lineage>
</organism>
<protein>
    <submittedName>
        <fullName evidence="1">Uncharacterized protein</fullName>
    </submittedName>
</protein>
<evidence type="ECO:0000313" key="1">
    <source>
        <dbReference type="EMBL" id="JAH85979.1"/>
    </source>
</evidence>